<name>A0A430A129_9ENTE</name>
<evidence type="ECO:0000313" key="3">
    <source>
        <dbReference type="Proteomes" id="UP000287857"/>
    </source>
</evidence>
<organism evidence="2 3">
    <name type="scientific">Vagococcus vulneris</name>
    <dbReference type="NCBI Taxonomy" id="1977869"/>
    <lineage>
        <taxon>Bacteria</taxon>
        <taxon>Bacillati</taxon>
        <taxon>Bacillota</taxon>
        <taxon>Bacilli</taxon>
        <taxon>Lactobacillales</taxon>
        <taxon>Enterococcaceae</taxon>
        <taxon>Vagococcus</taxon>
    </lineage>
</organism>
<dbReference type="RefSeq" id="WP_125983063.1">
    <property type="nucleotide sequence ID" value="NZ_NGJS01000002.1"/>
</dbReference>
<dbReference type="EMBL" id="NGJS01000002">
    <property type="protein sequence ID" value="RSU00111.1"/>
    <property type="molecule type" value="Genomic_DNA"/>
</dbReference>
<proteinExistence type="predicted"/>
<dbReference type="InterPro" id="IPR021145">
    <property type="entry name" value="Portal_protein_SPP1_Gp6-like"/>
</dbReference>
<sequence>MSILSELNSGISFAKGTAFPFLSHKERINRYKENMKMFKGEYKDIFDKYNFNPNSNLYVSLNLSGIICKKSADLLLGEAVQVSAGKDDHSDEQVALDKFTGNNYMNITNYESALNNAIKGDSFYKVRYGQEWAGELPQETDPSKVLIENLQAEQVFPETFPHDKRKIRVFHVCVPVYDGNEESWILKVESHFAGKILYHSHKMSVTETDRYGYATGWKIDGQIGQVYEEYTGINMPLVIHVPNIATDSWEGQDDLSEHKSLFDEINNRLSQIAAILDMHSNPAMAIPAGVMEVDDLGNPIFNVSKEKVFEIQGTNEILPQYITWNGQLQEAYSELDRLIDNLLMAAEIPPVAIGRKDSGTSGNTGLAIKTRMIPLLSKVNRKRQYYDKALKQVYMVAQQLDNVTGDGKYMPVVPILQFKDGLPVDDMAEANIAAIRTGSKPTMSQKTAIMQLNNMTEEQADAEIERITQETERDNPPQVTPNMFNEYPQFNNREETSDPVEPESPAGEGVF</sequence>
<keyword evidence="3" id="KW-1185">Reference proteome</keyword>
<protein>
    <recommendedName>
        <fullName evidence="4">Phage portal protein</fullName>
    </recommendedName>
</protein>
<feature type="compositionally biased region" description="Polar residues" evidence="1">
    <location>
        <begin position="480"/>
        <end position="491"/>
    </location>
</feature>
<feature type="region of interest" description="Disordered" evidence="1">
    <location>
        <begin position="468"/>
        <end position="511"/>
    </location>
</feature>
<evidence type="ECO:0000313" key="2">
    <source>
        <dbReference type="EMBL" id="RSU00111.1"/>
    </source>
</evidence>
<dbReference type="Proteomes" id="UP000287857">
    <property type="component" value="Unassembled WGS sequence"/>
</dbReference>
<evidence type="ECO:0000256" key="1">
    <source>
        <dbReference type="SAM" id="MobiDB-lite"/>
    </source>
</evidence>
<gene>
    <name evidence="2" type="ORF">CBF37_02085</name>
</gene>
<comment type="caution">
    <text evidence="2">The sequence shown here is derived from an EMBL/GenBank/DDBJ whole genome shotgun (WGS) entry which is preliminary data.</text>
</comment>
<dbReference type="Pfam" id="PF05133">
    <property type="entry name" value="SPP1_portal"/>
    <property type="match status" value="1"/>
</dbReference>
<accession>A0A430A129</accession>
<evidence type="ECO:0008006" key="4">
    <source>
        <dbReference type="Google" id="ProtNLM"/>
    </source>
</evidence>
<dbReference type="AlphaFoldDB" id="A0A430A129"/>
<reference evidence="2 3" key="1">
    <citation type="submission" date="2017-05" db="EMBL/GenBank/DDBJ databases">
        <title>Vagococcus spp. assemblies.</title>
        <authorList>
            <person name="Gulvik C.A."/>
        </authorList>
    </citation>
    <scope>NUCLEOTIDE SEQUENCE [LARGE SCALE GENOMIC DNA]</scope>
    <source>
        <strain evidence="2 3">SS1995</strain>
    </source>
</reference>
<dbReference type="OrthoDB" id="2514584at2"/>